<dbReference type="Proteomes" id="UP001567538">
    <property type="component" value="Unassembled WGS sequence"/>
</dbReference>
<evidence type="ECO:0000313" key="2">
    <source>
        <dbReference type="EMBL" id="KAL1561937.1"/>
    </source>
</evidence>
<feature type="compositionally biased region" description="Basic and acidic residues" evidence="1">
    <location>
        <begin position="1"/>
        <end position="19"/>
    </location>
</feature>
<evidence type="ECO:0000313" key="3">
    <source>
        <dbReference type="Proteomes" id="UP001567538"/>
    </source>
</evidence>
<protein>
    <submittedName>
        <fullName evidence="2">Trichome birefringence-like</fullName>
    </submittedName>
</protein>
<keyword evidence="3" id="KW-1185">Reference proteome</keyword>
<dbReference type="AlphaFoldDB" id="A0ABD1HZN8"/>
<dbReference type="EMBL" id="JBEAFC010000003">
    <property type="protein sequence ID" value="KAL1561937.1"/>
    <property type="molecule type" value="Genomic_DNA"/>
</dbReference>
<sequence>MHIERTTTPEHFEKGEWDSRPVWSGPLSSSKKQGGGSFELLDTTMLSHLRPDGHLADSWNDLMIKMLHRIES</sequence>
<evidence type="ECO:0000256" key="1">
    <source>
        <dbReference type="SAM" id="MobiDB-lite"/>
    </source>
</evidence>
<accession>A0ABD1HZN8</accession>
<gene>
    <name evidence="2" type="primary">TBL26</name>
    <name evidence="2" type="ORF">AAHA92_04572</name>
</gene>
<organism evidence="2 3">
    <name type="scientific">Salvia divinorum</name>
    <name type="common">Maria pastora</name>
    <name type="synonym">Diviner's sage</name>
    <dbReference type="NCBI Taxonomy" id="28513"/>
    <lineage>
        <taxon>Eukaryota</taxon>
        <taxon>Viridiplantae</taxon>
        <taxon>Streptophyta</taxon>
        <taxon>Embryophyta</taxon>
        <taxon>Tracheophyta</taxon>
        <taxon>Spermatophyta</taxon>
        <taxon>Magnoliopsida</taxon>
        <taxon>eudicotyledons</taxon>
        <taxon>Gunneridae</taxon>
        <taxon>Pentapetalae</taxon>
        <taxon>asterids</taxon>
        <taxon>lamiids</taxon>
        <taxon>Lamiales</taxon>
        <taxon>Lamiaceae</taxon>
        <taxon>Nepetoideae</taxon>
        <taxon>Mentheae</taxon>
        <taxon>Salviinae</taxon>
        <taxon>Salvia</taxon>
        <taxon>Salvia subgen. Calosphace</taxon>
    </lineage>
</organism>
<feature type="region of interest" description="Disordered" evidence="1">
    <location>
        <begin position="1"/>
        <end position="36"/>
    </location>
</feature>
<proteinExistence type="predicted"/>
<comment type="caution">
    <text evidence="2">The sequence shown here is derived from an EMBL/GenBank/DDBJ whole genome shotgun (WGS) entry which is preliminary data.</text>
</comment>
<reference evidence="2 3" key="1">
    <citation type="submission" date="2024-06" db="EMBL/GenBank/DDBJ databases">
        <title>A chromosome level genome sequence of Diviner's sage (Salvia divinorum).</title>
        <authorList>
            <person name="Ford S.A."/>
            <person name="Ro D.-K."/>
            <person name="Ness R.W."/>
            <person name="Phillips M.A."/>
        </authorList>
    </citation>
    <scope>NUCLEOTIDE SEQUENCE [LARGE SCALE GENOMIC DNA]</scope>
    <source>
        <strain evidence="2">SAF-2024a</strain>
        <tissue evidence="2">Leaf</tissue>
    </source>
</reference>
<name>A0ABD1HZN8_SALDI</name>